<dbReference type="AlphaFoldDB" id="A0A922LYF7"/>
<evidence type="ECO:0000313" key="3">
    <source>
        <dbReference type="Proteomes" id="UP000471633"/>
    </source>
</evidence>
<dbReference type="KEGG" id="shx:MS3_00000927"/>
<dbReference type="EMBL" id="AMPZ03000001">
    <property type="protein sequence ID" value="KAH9596459.1"/>
    <property type="molecule type" value="Genomic_DNA"/>
</dbReference>
<keyword evidence="1" id="KW-0812">Transmembrane</keyword>
<sequence length="140" mass="15175">MGTSLVNACPLAGSTLLIHVNFVILSALNVVILDIFSQSVILQVHLAAANIKSCNADSIKSSVPHDHLSLSTISKDSVESYSSSELNETQNHCETTVSNQSICQISHVIVPNMVFPNDSHISDEISYKSEGNMLSERNYD</sequence>
<accession>A0A922LYF7</accession>
<keyword evidence="1" id="KW-1133">Transmembrane helix</keyword>
<dbReference type="GeneID" id="75576573"/>
<reference evidence="2" key="2">
    <citation type="journal article" date="2019" name="Gigascience">
        <title>High-quality Schistosoma haematobium genome achieved by single-molecule and long-range sequencing.</title>
        <authorList>
            <person name="Stroehlein A.J."/>
            <person name="Korhonen P.K."/>
            <person name="Chong T.M."/>
            <person name="Lim Y.L."/>
            <person name="Chan K.G."/>
            <person name="Webster B."/>
            <person name="Rollinson D."/>
            <person name="Brindley P.J."/>
            <person name="Gasser R.B."/>
            <person name="Young N.D."/>
        </authorList>
    </citation>
    <scope>NUCLEOTIDE SEQUENCE</scope>
</reference>
<gene>
    <name evidence="2" type="ORF">MS3_00000927</name>
</gene>
<feature type="transmembrane region" description="Helical" evidence="1">
    <location>
        <begin position="16"/>
        <end position="36"/>
    </location>
</feature>
<reference evidence="2" key="3">
    <citation type="submission" date="2021-06" db="EMBL/GenBank/DDBJ databases">
        <title>Chromosome-level genome assembly for S. haematobium.</title>
        <authorList>
            <person name="Stroehlein A.J."/>
        </authorList>
    </citation>
    <scope>NUCLEOTIDE SEQUENCE</scope>
</reference>
<organism evidence="2 3">
    <name type="scientific">Schistosoma haematobium</name>
    <name type="common">Blood fluke</name>
    <dbReference type="NCBI Taxonomy" id="6185"/>
    <lineage>
        <taxon>Eukaryota</taxon>
        <taxon>Metazoa</taxon>
        <taxon>Spiralia</taxon>
        <taxon>Lophotrochozoa</taxon>
        <taxon>Platyhelminthes</taxon>
        <taxon>Trematoda</taxon>
        <taxon>Digenea</taxon>
        <taxon>Strigeidida</taxon>
        <taxon>Schistosomatoidea</taxon>
        <taxon>Schistosomatidae</taxon>
        <taxon>Schistosoma</taxon>
    </lineage>
</organism>
<reference evidence="2" key="1">
    <citation type="journal article" date="2012" name="Nat. Genet.">
        <title>Whole-genome sequence of Schistosoma haematobium.</title>
        <authorList>
            <person name="Young N.D."/>
            <person name="Jex A.R."/>
            <person name="Li B."/>
            <person name="Liu S."/>
            <person name="Yang L."/>
            <person name="Xiong Z."/>
            <person name="Li Y."/>
            <person name="Cantacessi C."/>
            <person name="Hall R.S."/>
            <person name="Xu X."/>
            <person name="Chen F."/>
            <person name="Wu X."/>
            <person name="Zerlotini A."/>
            <person name="Oliveira G."/>
            <person name="Hofmann A."/>
            <person name="Zhang G."/>
            <person name="Fang X."/>
            <person name="Kang Y."/>
            <person name="Campbell B.E."/>
            <person name="Loukas A."/>
            <person name="Ranganathan S."/>
            <person name="Rollinson D."/>
            <person name="Rinaldi G."/>
            <person name="Brindley P.J."/>
            <person name="Yang H."/>
            <person name="Wang J."/>
            <person name="Wang J."/>
            <person name="Gasser R.B."/>
        </authorList>
    </citation>
    <scope>NUCLEOTIDE SEQUENCE</scope>
</reference>
<evidence type="ECO:0000313" key="2">
    <source>
        <dbReference type="EMBL" id="KAH9596459.1"/>
    </source>
</evidence>
<dbReference type="CTD" id="75576573"/>
<proteinExistence type="predicted"/>
<dbReference type="Proteomes" id="UP000471633">
    <property type="component" value="Unassembled WGS sequence"/>
</dbReference>
<protein>
    <submittedName>
        <fullName evidence="2">Uncharacterized protein</fullName>
    </submittedName>
</protein>
<dbReference type="RefSeq" id="XP_051075156.1">
    <property type="nucleotide sequence ID" value="XM_051208495.1"/>
</dbReference>
<keyword evidence="1" id="KW-0472">Membrane</keyword>
<evidence type="ECO:0000256" key="1">
    <source>
        <dbReference type="SAM" id="Phobius"/>
    </source>
</evidence>
<name>A0A922LYF7_SCHHA</name>
<comment type="caution">
    <text evidence="2">The sequence shown here is derived from an EMBL/GenBank/DDBJ whole genome shotgun (WGS) entry which is preliminary data.</text>
</comment>
<reference evidence="2" key="4">
    <citation type="journal article" date="2022" name="PLoS Pathog.">
        <title>Chromosome-level genome of Schistosoma haematobium underpins genome-wide explorations of molecular variation.</title>
        <authorList>
            <person name="Stroehlein A.J."/>
            <person name="Korhonen P.K."/>
            <person name="Lee V.V."/>
            <person name="Ralph S.A."/>
            <person name="Mentink-Kane M."/>
            <person name="You H."/>
            <person name="McManus D.P."/>
            <person name="Tchuente L.T."/>
            <person name="Stothard J.R."/>
            <person name="Kaur P."/>
            <person name="Dudchenko O."/>
            <person name="Aiden E.L."/>
            <person name="Yang B."/>
            <person name="Yang H."/>
            <person name="Emery A.M."/>
            <person name="Webster B.L."/>
            <person name="Brindley P.J."/>
            <person name="Rollinson D."/>
            <person name="Chang B.C.H."/>
            <person name="Gasser R.B."/>
            <person name="Young N.D."/>
        </authorList>
    </citation>
    <scope>NUCLEOTIDE SEQUENCE</scope>
</reference>
<keyword evidence="3" id="KW-1185">Reference proteome</keyword>